<reference evidence="1" key="1">
    <citation type="journal article" date="2014" name="Int. J. Syst. Evol. Microbiol.">
        <title>Complete genome sequence of Corynebacterium casei LMG S-19264T (=DSM 44701T), isolated from a smear-ripened cheese.</title>
        <authorList>
            <consortium name="US DOE Joint Genome Institute (JGI-PGF)"/>
            <person name="Walter F."/>
            <person name="Albersmeier A."/>
            <person name="Kalinowski J."/>
            <person name="Ruckert C."/>
        </authorList>
    </citation>
    <scope>NUCLEOTIDE SEQUENCE</scope>
    <source>
        <strain evidence="1">JCM 4646</strain>
    </source>
</reference>
<dbReference type="AlphaFoldDB" id="A0A919GEU7"/>
<comment type="caution">
    <text evidence="1">The sequence shown here is derived from an EMBL/GenBank/DDBJ whole genome shotgun (WGS) entry which is preliminary data.</text>
</comment>
<reference evidence="1" key="2">
    <citation type="submission" date="2020-09" db="EMBL/GenBank/DDBJ databases">
        <authorList>
            <person name="Sun Q."/>
            <person name="Ohkuma M."/>
        </authorList>
    </citation>
    <scope>NUCLEOTIDE SEQUENCE</scope>
    <source>
        <strain evidence="1">JCM 4646</strain>
    </source>
</reference>
<dbReference type="EMBL" id="BNBO01000059">
    <property type="protein sequence ID" value="GHH82650.1"/>
    <property type="molecule type" value="Genomic_DNA"/>
</dbReference>
<keyword evidence="2" id="KW-1185">Reference proteome</keyword>
<evidence type="ECO:0000313" key="1">
    <source>
        <dbReference type="EMBL" id="GHH82650.1"/>
    </source>
</evidence>
<proteinExistence type="predicted"/>
<dbReference type="Proteomes" id="UP000617734">
    <property type="component" value="Unassembled WGS sequence"/>
</dbReference>
<sequence>MEPLGPDGDFGISGLGMKIGGLYGPADRAGALEFVTLRLDRTGPQEAAALSTDVHRLVASAFSDAELETLWISTTGRRFAPGGGPGGIRDFLVEIADICARFILAGDEEAFAAQACEFDSNLIRRQILNELDTVRKSLLERCEPSIKESIVPLLERVVADLGADLGMRLFLRALKSSFAPIGLSRLARFEAIGEQLGYSDLVVADGTLNTHFDMND</sequence>
<protein>
    <submittedName>
        <fullName evidence="1">Uncharacterized protein</fullName>
    </submittedName>
</protein>
<name>A0A919GEU7_9ACTN</name>
<accession>A0A919GEU7</accession>
<evidence type="ECO:0000313" key="2">
    <source>
        <dbReference type="Proteomes" id="UP000617734"/>
    </source>
</evidence>
<organism evidence="1 2">
    <name type="scientific">Kitasatospora indigofera</name>
    <dbReference type="NCBI Taxonomy" id="67307"/>
    <lineage>
        <taxon>Bacteria</taxon>
        <taxon>Bacillati</taxon>
        <taxon>Actinomycetota</taxon>
        <taxon>Actinomycetes</taxon>
        <taxon>Kitasatosporales</taxon>
        <taxon>Streptomycetaceae</taxon>
        <taxon>Kitasatospora</taxon>
    </lineage>
</organism>
<gene>
    <name evidence="1" type="ORF">GCM10018781_68030</name>
</gene>